<gene>
    <name evidence="2" type="ORF">INT44_002741</name>
</gene>
<feature type="region of interest" description="Disordered" evidence="1">
    <location>
        <begin position="288"/>
        <end position="332"/>
    </location>
</feature>
<dbReference type="OrthoDB" id="2418056at2759"/>
<comment type="caution">
    <text evidence="2">The sequence shown here is derived from an EMBL/GenBank/DDBJ whole genome shotgun (WGS) entry which is preliminary data.</text>
</comment>
<organism evidence="2 3">
    <name type="scientific">Umbelopsis vinacea</name>
    <dbReference type="NCBI Taxonomy" id="44442"/>
    <lineage>
        <taxon>Eukaryota</taxon>
        <taxon>Fungi</taxon>
        <taxon>Fungi incertae sedis</taxon>
        <taxon>Mucoromycota</taxon>
        <taxon>Mucoromycotina</taxon>
        <taxon>Umbelopsidomycetes</taxon>
        <taxon>Umbelopsidales</taxon>
        <taxon>Umbelopsidaceae</taxon>
        <taxon>Umbelopsis</taxon>
    </lineage>
</organism>
<feature type="compositionally biased region" description="Low complexity" evidence="1">
    <location>
        <begin position="466"/>
        <end position="476"/>
    </location>
</feature>
<feature type="compositionally biased region" description="Polar residues" evidence="1">
    <location>
        <begin position="288"/>
        <end position="303"/>
    </location>
</feature>
<feature type="compositionally biased region" description="Acidic residues" evidence="1">
    <location>
        <begin position="362"/>
        <end position="372"/>
    </location>
</feature>
<proteinExistence type="predicted"/>
<evidence type="ECO:0000313" key="2">
    <source>
        <dbReference type="EMBL" id="KAG2186519.1"/>
    </source>
</evidence>
<dbReference type="Proteomes" id="UP000612746">
    <property type="component" value="Unassembled WGS sequence"/>
</dbReference>
<sequence>MNRRSNRIQLDSKSSWTDALWPQCNCCFQAPGAIRLPDDEPNMPRHAAHPRTYMFSQANDMEFEALLSEDDDDPRLLEDNDSWLENDAELVPVDRINRLLKVNQELGPMVHDDFEDTELRPKRESLPQPYIIHELPQPRFQVDASSSALTEEDTTSSGIVETEELHAPNTETEDLVTPLVDVDQVEPSSSSPLAVNDSFTEQPLALSAEEVEQTDIQEEMEVINDSVPSGTIDQPIVDITETLTPNTNNEAVLEVSETSTISVSPIDDKEEKPVVEGISEVAKVTEENQLAPSPSVAQTVDTSSDVKADTTSEPQTSQGNSQRPTHARRTSVAQVAQSYLGDKLEDLTEKLTFIKKNIIMSLEEDEDEEDEFAASTYTPRPSKSQQMRPRAMPKPHSTTSETPVSQRPQRGSSLPKSMPSPKPQQDYSQSPQTPRPSVERFNSFQEEASASFSRIFSKITSTNDRPSFSPSSFFASLAGTEEEAGPSSPLSPQSPASNSEIRTAPTRTSSRGHLDQQKMDVRNAEQRAQALRRPGARNSINMFEEGKADQEGEVVFDFGKVLEMGRTFGKSLGEDVVQNGLKVFNDVSDRMKNVKRRGSGEDNWLGRDSWL</sequence>
<dbReference type="EMBL" id="JAEPRA010000004">
    <property type="protein sequence ID" value="KAG2186519.1"/>
    <property type="molecule type" value="Genomic_DNA"/>
</dbReference>
<feature type="region of interest" description="Disordered" evidence="1">
    <location>
        <begin position="360"/>
        <end position="445"/>
    </location>
</feature>
<accession>A0A8H7UPR8</accession>
<keyword evidence="3" id="KW-1185">Reference proteome</keyword>
<dbReference type="AlphaFoldDB" id="A0A8H7UPR8"/>
<name>A0A8H7UPR8_9FUNG</name>
<feature type="compositionally biased region" description="Polar residues" evidence="1">
    <location>
        <begin position="311"/>
        <end position="324"/>
    </location>
</feature>
<feature type="compositionally biased region" description="Basic and acidic residues" evidence="1">
    <location>
        <begin position="512"/>
        <end position="525"/>
    </location>
</feature>
<feature type="compositionally biased region" description="Polar residues" evidence="1">
    <location>
        <begin position="375"/>
        <end position="387"/>
    </location>
</feature>
<feature type="compositionally biased region" description="Low complexity" evidence="1">
    <location>
        <begin position="486"/>
        <end position="499"/>
    </location>
</feature>
<evidence type="ECO:0000313" key="3">
    <source>
        <dbReference type="Proteomes" id="UP000612746"/>
    </source>
</evidence>
<evidence type="ECO:0000256" key="1">
    <source>
        <dbReference type="SAM" id="MobiDB-lite"/>
    </source>
</evidence>
<feature type="compositionally biased region" description="Polar residues" evidence="1">
    <location>
        <begin position="396"/>
        <end position="411"/>
    </location>
</feature>
<protein>
    <submittedName>
        <fullName evidence="2">Uncharacterized protein</fullName>
    </submittedName>
</protein>
<reference evidence="2" key="1">
    <citation type="submission" date="2020-12" db="EMBL/GenBank/DDBJ databases">
        <title>Metabolic potential, ecology and presence of endohyphal bacteria is reflected in genomic diversity of Mucoromycotina.</title>
        <authorList>
            <person name="Muszewska A."/>
            <person name="Okrasinska A."/>
            <person name="Steczkiewicz K."/>
            <person name="Drgas O."/>
            <person name="Orlowska M."/>
            <person name="Perlinska-Lenart U."/>
            <person name="Aleksandrzak-Piekarczyk T."/>
            <person name="Szatraj K."/>
            <person name="Zielenkiewicz U."/>
            <person name="Pilsyk S."/>
            <person name="Malc E."/>
            <person name="Mieczkowski P."/>
            <person name="Kruszewska J.S."/>
            <person name="Biernat P."/>
            <person name="Pawlowska J."/>
        </authorList>
    </citation>
    <scope>NUCLEOTIDE SEQUENCE</scope>
    <source>
        <strain evidence="2">WA0000051536</strain>
    </source>
</reference>
<feature type="region of interest" description="Disordered" evidence="1">
    <location>
        <begin position="460"/>
        <end position="545"/>
    </location>
</feature>